<evidence type="ECO:0000256" key="1">
    <source>
        <dbReference type="SAM" id="MobiDB-lite"/>
    </source>
</evidence>
<reference evidence="2 3" key="1">
    <citation type="submission" date="2019-06" db="EMBL/GenBank/DDBJ databases">
        <title>Cerasibacillus sp. nov., isolated from maize field.</title>
        <authorList>
            <person name="Lin S.-Y."/>
            <person name="Tsai C.-F."/>
            <person name="Young C.-C."/>
        </authorList>
    </citation>
    <scope>NUCLEOTIDE SEQUENCE [LARGE SCALE GENOMIC DNA]</scope>
    <source>
        <strain evidence="2 3">CC-CFT480</strain>
    </source>
</reference>
<evidence type="ECO:0000313" key="3">
    <source>
        <dbReference type="Proteomes" id="UP000321574"/>
    </source>
</evidence>
<evidence type="ECO:0000313" key="2">
    <source>
        <dbReference type="EMBL" id="TXL65088.1"/>
    </source>
</evidence>
<sequence length="52" mass="5893">MSKEKKESIFKRIFSSNQDCCSVDIEEIEENNDEKANAKTKGESSCCSNKTE</sequence>
<protein>
    <submittedName>
        <fullName evidence="2">Alcohol dehydrogenase</fullName>
    </submittedName>
</protein>
<organism evidence="2 3">
    <name type="scientific">Cerasibacillus terrae</name>
    <dbReference type="NCBI Taxonomy" id="2498845"/>
    <lineage>
        <taxon>Bacteria</taxon>
        <taxon>Bacillati</taxon>
        <taxon>Bacillota</taxon>
        <taxon>Bacilli</taxon>
        <taxon>Bacillales</taxon>
        <taxon>Bacillaceae</taxon>
        <taxon>Cerasibacillus</taxon>
    </lineage>
</organism>
<gene>
    <name evidence="2" type="ORF">FHP05_08095</name>
</gene>
<dbReference type="EMBL" id="VDUW01000004">
    <property type="protein sequence ID" value="TXL65088.1"/>
    <property type="molecule type" value="Genomic_DNA"/>
</dbReference>
<accession>A0A5C8NV67</accession>
<feature type="region of interest" description="Disordered" evidence="1">
    <location>
        <begin position="31"/>
        <end position="52"/>
    </location>
</feature>
<dbReference type="Proteomes" id="UP000321574">
    <property type="component" value="Unassembled WGS sequence"/>
</dbReference>
<dbReference type="RefSeq" id="WP_147666903.1">
    <property type="nucleotide sequence ID" value="NZ_VDUW01000004.1"/>
</dbReference>
<keyword evidence="3" id="KW-1185">Reference proteome</keyword>
<feature type="compositionally biased region" description="Basic and acidic residues" evidence="1">
    <location>
        <begin position="33"/>
        <end position="42"/>
    </location>
</feature>
<dbReference type="AlphaFoldDB" id="A0A5C8NV67"/>
<proteinExistence type="predicted"/>
<feature type="compositionally biased region" description="Polar residues" evidence="1">
    <location>
        <begin position="43"/>
        <end position="52"/>
    </location>
</feature>
<comment type="caution">
    <text evidence="2">The sequence shown here is derived from an EMBL/GenBank/DDBJ whole genome shotgun (WGS) entry which is preliminary data.</text>
</comment>
<name>A0A5C8NV67_9BACI</name>